<evidence type="ECO:0000313" key="5">
    <source>
        <dbReference type="EMBL" id="VDK66215.1"/>
    </source>
</evidence>
<dbReference type="InterPro" id="IPR055380">
    <property type="entry name" value="BBS2_hp_dom"/>
</dbReference>
<proteinExistence type="predicted"/>
<dbReference type="Pfam" id="PF23351">
    <property type="entry name" value="BBS2_CtH"/>
    <property type="match status" value="1"/>
</dbReference>
<gene>
    <name evidence="5" type="ORF">ASIM_LOCUS18794</name>
</gene>
<dbReference type="PANTHER" id="PTHR32465:SF0">
    <property type="entry name" value="BARDET-BIEDL SYNDROME 2 PROTEIN"/>
    <property type="match status" value="1"/>
</dbReference>
<feature type="domain" description="BBS2 hairpin" evidence="4">
    <location>
        <begin position="133"/>
        <end position="230"/>
    </location>
</feature>
<dbReference type="Pfam" id="PF14782">
    <property type="entry name" value="BBS2_GAE"/>
    <property type="match status" value="1"/>
</dbReference>
<reference evidence="5 6" key="1">
    <citation type="submission" date="2018-11" db="EMBL/GenBank/DDBJ databases">
        <authorList>
            <consortium name="Pathogen Informatics"/>
        </authorList>
    </citation>
    <scope>NUCLEOTIDE SEQUENCE [LARGE SCALE GENOMIC DNA]</scope>
</reference>
<evidence type="ECO:0000259" key="3">
    <source>
        <dbReference type="Pfam" id="PF23351"/>
    </source>
</evidence>
<name>A0A3P6SG63_ANISI</name>
<sequence>MHVKAFIGYPESTHLHVFELTRALPRFSMFALCNDTAPAPEGNAVFTINERPPRLASWINENFLLCDEVGCEEDCTLSVRFYSMRSAGMLFIEMDNSGKVTVRNDDMELVGNVIQAIAEYFHITNITTIASFPKAMKAFSELTEKLNEMFALRDQLAAAVAERANSVKEMLVRAEDARIIGQIQMMRKYYVKLQTLNQALVTDQMVRCNNHEQLLKTLRELNKTIEKGARLRVGDPASKVIAACRSAIAEENFDMLPKIILFGV</sequence>
<dbReference type="Pfam" id="PF23350">
    <property type="entry name" value="BBS2_pf"/>
    <property type="match status" value="1"/>
</dbReference>
<dbReference type="GO" id="GO:0031514">
    <property type="term" value="C:motile cilium"/>
    <property type="evidence" value="ECO:0007669"/>
    <property type="project" value="TreeGrafter"/>
</dbReference>
<dbReference type="Proteomes" id="UP000267096">
    <property type="component" value="Unassembled WGS sequence"/>
</dbReference>
<keyword evidence="6" id="KW-1185">Reference proteome</keyword>
<evidence type="ECO:0000259" key="4">
    <source>
        <dbReference type="Pfam" id="PF23353"/>
    </source>
</evidence>
<dbReference type="GO" id="GO:1905515">
    <property type="term" value="P:non-motile cilium assembly"/>
    <property type="evidence" value="ECO:0007669"/>
    <property type="project" value="InterPro"/>
</dbReference>
<dbReference type="OrthoDB" id="2120021at2759"/>
<dbReference type="GO" id="GO:0043005">
    <property type="term" value="C:neuron projection"/>
    <property type="evidence" value="ECO:0007669"/>
    <property type="project" value="TreeGrafter"/>
</dbReference>
<organism evidence="5 6">
    <name type="scientific">Anisakis simplex</name>
    <name type="common">Herring worm</name>
    <dbReference type="NCBI Taxonomy" id="6269"/>
    <lineage>
        <taxon>Eukaryota</taxon>
        <taxon>Metazoa</taxon>
        <taxon>Ecdysozoa</taxon>
        <taxon>Nematoda</taxon>
        <taxon>Chromadorea</taxon>
        <taxon>Rhabditida</taxon>
        <taxon>Spirurina</taxon>
        <taxon>Ascaridomorpha</taxon>
        <taxon>Ascaridoidea</taxon>
        <taxon>Anisakidae</taxon>
        <taxon>Anisakis</taxon>
        <taxon>Anisakis simplex complex</taxon>
    </lineage>
</organism>
<feature type="domain" description="BBS2 C-terminal helix bundle" evidence="3">
    <location>
        <begin position="237"/>
        <end position="260"/>
    </location>
</feature>
<evidence type="ECO:0000313" key="6">
    <source>
        <dbReference type="Proteomes" id="UP000267096"/>
    </source>
</evidence>
<feature type="domain" description="BBS2 GAE" evidence="1">
    <location>
        <begin position="1"/>
        <end position="27"/>
    </location>
</feature>
<dbReference type="GO" id="GO:0036064">
    <property type="term" value="C:ciliary basal body"/>
    <property type="evidence" value="ECO:0007669"/>
    <property type="project" value="TreeGrafter"/>
</dbReference>
<dbReference type="Pfam" id="PF23353">
    <property type="entry name" value="BBS2_hp"/>
    <property type="match status" value="1"/>
</dbReference>
<dbReference type="GO" id="GO:0016020">
    <property type="term" value="C:membrane"/>
    <property type="evidence" value="ECO:0007669"/>
    <property type="project" value="TreeGrafter"/>
</dbReference>
<feature type="domain" description="BBS2 platform" evidence="2">
    <location>
        <begin position="33"/>
        <end position="120"/>
    </location>
</feature>
<protein>
    <submittedName>
        <fullName evidence="5">Uncharacterized protein</fullName>
    </submittedName>
</protein>
<dbReference type="InterPro" id="IPR016616">
    <property type="entry name" value="Bardet-Biedl_syndrome_2_prot"/>
</dbReference>
<accession>A0A3P6SG63</accession>
<dbReference type="GO" id="GO:0034464">
    <property type="term" value="C:BBSome"/>
    <property type="evidence" value="ECO:0007669"/>
    <property type="project" value="InterPro"/>
</dbReference>
<dbReference type="AlphaFoldDB" id="A0A3P6SG63"/>
<dbReference type="EMBL" id="UYRR01036098">
    <property type="protein sequence ID" value="VDK66215.1"/>
    <property type="molecule type" value="Genomic_DNA"/>
</dbReference>
<dbReference type="InterPro" id="IPR055379">
    <property type="entry name" value="BBS2_pf_dom"/>
</dbReference>
<dbReference type="InterPro" id="IPR029333">
    <property type="entry name" value="BBS2_GAE_dom"/>
</dbReference>
<dbReference type="InterPro" id="IPR055381">
    <property type="entry name" value="BBS2_CtH_dom"/>
</dbReference>
<evidence type="ECO:0000259" key="2">
    <source>
        <dbReference type="Pfam" id="PF23350"/>
    </source>
</evidence>
<dbReference type="PANTHER" id="PTHR32465">
    <property type="entry name" value="BARDET-BIEDL SYNDROME 2 PROTEIN"/>
    <property type="match status" value="1"/>
</dbReference>
<evidence type="ECO:0000259" key="1">
    <source>
        <dbReference type="Pfam" id="PF14782"/>
    </source>
</evidence>